<keyword evidence="2" id="KW-0963">Cytoplasm</keyword>
<sequence>MKLPDGRSLAVEDGILIEPAAGDGRVVLWLPGLQAEGFQHWDRVSTAAAAPVTLMTGLCFTAAALTPAQQRIGTSFPTFFRRLVGSKTKTNPSWTLPNGRTCERSGARRTDLILAWAEDETRPLDEEQVRGRWPAAQSIRRLGRNLFLVHGVTPEPETGREKAPTAPVAAAMLPPVIPSLQLAAHALAEARQVGDRAHEVTALVDLAVTYLHKFEAQPAASLLEEALAEARQLGDRARELDATLNYAQAVLMLGRSQEAIELLGPVLATARETDDRYTEKIALEWLGHAHQALADHAGALAHFDQALALARRLGDPHHEATLLWYAGIAYAELGRTYEAIVQGEEAVQLLHRLQSPQAIQYAQHLADYRSSIGSPALTAHDGGIFDASVITINPQPQLRPQVSNTTGPGLLRMALTASQAAVAFASSGLKTVPLEIYRDRMQICAHCDLYTGLRCRVCACIPAIKARLPHEDCPAGKWKHSLAH</sequence>
<evidence type="ECO:0000256" key="3">
    <source>
        <dbReference type="ARBA" id="ARBA00022737"/>
    </source>
</evidence>
<dbReference type="Pfam" id="PF13424">
    <property type="entry name" value="TPR_12"/>
    <property type="match status" value="1"/>
</dbReference>
<evidence type="ECO:0000256" key="1">
    <source>
        <dbReference type="ARBA" id="ARBA00004496"/>
    </source>
</evidence>
<dbReference type="PANTHER" id="PTHR45954:SF1">
    <property type="entry name" value="LD33695P"/>
    <property type="match status" value="1"/>
</dbReference>
<name>L0D6R6_SINAD</name>
<dbReference type="Proteomes" id="UP000010798">
    <property type="component" value="Chromosome"/>
</dbReference>
<dbReference type="OrthoDB" id="268397at2"/>
<dbReference type="GO" id="GO:0001965">
    <property type="term" value="F:G-protein alpha-subunit binding"/>
    <property type="evidence" value="ECO:0007669"/>
    <property type="project" value="TreeGrafter"/>
</dbReference>
<dbReference type="SUPFAM" id="SSF48452">
    <property type="entry name" value="TPR-like"/>
    <property type="match status" value="1"/>
</dbReference>
<dbReference type="GO" id="GO:0005092">
    <property type="term" value="F:GDP-dissociation inhibitor activity"/>
    <property type="evidence" value="ECO:0007669"/>
    <property type="project" value="TreeGrafter"/>
</dbReference>
<dbReference type="EMBL" id="CP003364">
    <property type="protein sequence ID" value="AGA24560.1"/>
    <property type="molecule type" value="Genomic_DNA"/>
</dbReference>
<gene>
    <name evidence="4" type="ordered locus">Sinac_0099</name>
</gene>
<dbReference type="AlphaFoldDB" id="L0D6R6"/>
<accession>L0D6R6</accession>
<dbReference type="HOGENOM" id="CLU_578582_0_0_0"/>
<dbReference type="STRING" id="886293.Sinac_0099"/>
<dbReference type="GO" id="GO:0005938">
    <property type="term" value="C:cell cortex"/>
    <property type="evidence" value="ECO:0007669"/>
    <property type="project" value="TreeGrafter"/>
</dbReference>
<proteinExistence type="predicted"/>
<keyword evidence="3" id="KW-0677">Repeat</keyword>
<keyword evidence="5" id="KW-1185">Reference proteome</keyword>
<dbReference type="KEGG" id="saci:Sinac_0099"/>
<dbReference type="eggNOG" id="COG0457">
    <property type="taxonomic scope" value="Bacteria"/>
</dbReference>
<dbReference type="PANTHER" id="PTHR45954">
    <property type="entry name" value="LD33695P"/>
    <property type="match status" value="1"/>
</dbReference>
<organism evidence="4 5">
    <name type="scientific">Singulisphaera acidiphila (strain ATCC BAA-1392 / DSM 18658 / VKM B-2454 / MOB10)</name>
    <dbReference type="NCBI Taxonomy" id="886293"/>
    <lineage>
        <taxon>Bacteria</taxon>
        <taxon>Pseudomonadati</taxon>
        <taxon>Planctomycetota</taxon>
        <taxon>Planctomycetia</taxon>
        <taxon>Isosphaerales</taxon>
        <taxon>Isosphaeraceae</taxon>
        <taxon>Singulisphaera</taxon>
    </lineage>
</organism>
<evidence type="ECO:0000313" key="4">
    <source>
        <dbReference type="EMBL" id="AGA24560.1"/>
    </source>
</evidence>
<protein>
    <recommendedName>
        <fullName evidence="6">Tetratricopeptide repeat protein</fullName>
    </recommendedName>
</protein>
<dbReference type="InterPro" id="IPR052386">
    <property type="entry name" value="GPSM"/>
</dbReference>
<dbReference type="RefSeq" id="WP_015243745.1">
    <property type="nucleotide sequence ID" value="NC_019892.1"/>
</dbReference>
<evidence type="ECO:0000256" key="2">
    <source>
        <dbReference type="ARBA" id="ARBA00022490"/>
    </source>
</evidence>
<evidence type="ECO:0000313" key="5">
    <source>
        <dbReference type="Proteomes" id="UP000010798"/>
    </source>
</evidence>
<evidence type="ECO:0008006" key="6">
    <source>
        <dbReference type="Google" id="ProtNLM"/>
    </source>
</evidence>
<dbReference type="InterPro" id="IPR011990">
    <property type="entry name" value="TPR-like_helical_dom_sf"/>
</dbReference>
<comment type="subcellular location">
    <subcellularLocation>
        <location evidence="1">Cytoplasm</location>
    </subcellularLocation>
</comment>
<dbReference type="Gene3D" id="1.25.40.10">
    <property type="entry name" value="Tetratricopeptide repeat domain"/>
    <property type="match status" value="1"/>
</dbReference>
<reference evidence="4 5" key="1">
    <citation type="submission" date="2012-02" db="EMBL/GenBank/DDBJ databases">
        <title>Complete sequence of chromosome of Singulisphaera acidiphila DSM 18658.</title>
        <authorList>
            <consortium name="US DOE Joint Genome Institute (JGI-PGF)"/>
            <person name="Lucas S."/>
            <person name="Copeland A."/>
            <person name="Lapidus A."/>
            <person name="Glavina del Rio T."/>
            <person name="Dalin E."/>
            <person name="Tice H."/>
            <person name="Bruce D."/>
            <person name="Goodwin L."/>
            <person name="Pitluck S."/>
            <person name="Peters L."/>
            <person name="Ovchinnikova G."/>
            <person name="Chertkov O."/>
            <person name="Kyrpides N."/>
            <person name="Mavromatis K."/>
            <person name="Ivanova N."/>
            <person name="Brettin T."/>
            <person name="Detter J.C."/>
            <person name="Han C."/>
            <person name="Larimer F."/>
            <person name="Land M."/>
            <person name="Hauser L."/>
            <person name="Markowitz V."/>
            <person name="Cheng J.-F."/>
            <person name="Hugenholtz P."/>
            <person name="Woyke T."/>
            <person name="Wu D."/>
            <person name="Tindall B."/>
            <person name="Pomrenke H."/>
            <person name="Brambilla E."/>
            <person name="Klenk H.-P."/>
            <person name="Eisen J.A."/>
        </authorList>
    </citation>
    <scope>NUCLEOTIDE SEQUENCE [LARGE SCALE GENOMIC DNA]</scope>
    <source>
        <strain evidence="5">ATCC BAA-1392 / DSM 18658 / VKM B-2454 / MOB10</strain>
    </source>
</reference>